<protein>
    <submittedName>
        <fullName evidence="3">Uncharacterized protein</fullName>
    </submittedName>
</protein>
<feature type="signal peptide" evidence="2">
    <location>
        <begin position="1"/>
        <end position="21"/>
    </location>
</feature>
<keyword evidence="2" id="KW-0732">Signal</keyword>
<keyword evidence="1" id="KW-1133">Transmembrane helix</keyword>
<dbReference type="EMBL" id="ML119648">
    <property type="protein sequence ID" value="RPA86926.1"/>
    <property type="molecule type" value="Genomic_DNA"/>
</dbReference>
<feature type="transmembrane region" description="Helical" evidence="1">
    <location>
        <begin position="56"/>
        <end position="74"/>
    </location>
</feature>
<keyword evidence="1" id="KW-0472">Membrane</keyword>
<feature type="transmembrane region" description="Helical" evidence="1">
    <location>
        <begin position="257"/>
        <end position="279"/>
    </location>
</feature>
<evidence type="ECO:0000256" key="1">
    <source>
        <dbReference type="SAM" id="Phobius"/>
    </source>
</evidence>
<evidence type="ECO:0000313" key="4">
    <source>
        <dbReference type="Proteomes" id="UP000275078"/>
    </source>
</evidence>
<accession>A0A3N4IMJ7</accession>
<dbReference type="AlphaFoldDB" id="A0A3N4IMJ7"/>
<evidence type="ECO:0000256" key="2">
    <source>
        <dbReference type="SAM" id="SignalP"/>
    </source>
</evidence>
<keyword evidence="1" id="KW-0812">Transmembrane</keyword>
<organism evidence="3 4">
    <name type="scientific">Ascobolus immersus RN42</name>
    <dbReference type="NCBI Taxonomy" id="1160509"/>
    <lineage>
        <taxon>Eukaryota</taxon>
        <taxon>Fungi</taxon>
        <taxon>Dikarya</taxon>
        <taxon>Ascomycota</taxon>
        <taxon>Pezizomycotina</taxon>
        <taxon>Pezizomycetes</taxon>
        <taxon>Pezizales</taxon>
        <taxon>Ascobolaceae</taxon>
        <taxon>Ascobolus</taxon>
    </lineage>
</organism>
<feature type="transmembrane region" description="Helical" evidence="1">
    <location>
        <begin position="188"/>
        <end position="206"/>
    </location>
</feature>
<feature type="transmembrane region" description="Helical" evidence="1">
    <location>
        <begin position="123"/>
        <end position="142"/>
    </location>
</feature>
<dbReference type="Proteomes" id="UP000275078">
    <property type="component" value="Unassembled WGS sequence"/>
</dbReference>
<feature type="transmembrane region" description="Helical" evidence="1">
    <location>
        <begin position="312"/>
        <end position="334"/>
    </location>
</feature>
<feature type="chain" id="PRO_5017949644" evidence="2">
    <location>
        <begin position="22"/>
        <end position="388"/>
    </location>
</feature>
<gene>
    <name evidence="3" type="ORF">BJ508DRAFT_411077</name>
</gene>
<name>A0A3N4IMJ7_ASCIM</name>
<keyword evidence="4" id="KW-1185">Reference proteome</keyword>
<reference evidence="3 4" key="1">
    <citation type="journal article" date="2018" name="Nat. Ecol. Evol.">
        <title>Pezizomycetes genomes reveal the molecular basis of ectomycorrhizal truffle lifestyle.</title>
        <authorList>
            <person name="Murat C."/>
            <person name="Payen T."/>
            <person name="Noel B."/>
            <person name="Kuo A."/>
            <person name="Morin E."/>
            <person name="Chen J."/>
            <person name="Kohler A."/>
            <person name="Krizsan K."/>
            <person name="Balestrini R."/>
            <person name="Da Silva C."/>
            <person name="Montanini B."/>
            <person name="Hainaut M."/>
            <person name="Levati E."/>
            <person name="Barry K.W."/>
            <person name="Belfiori B."/>
            <person name="Cichocki N."/>
            <person name="Clum A."/>
            <person name="Dockter R.B."/>
            <person name="Fauchery L."/>
            <person name="Guy J."/>
            <person name="Iotti M."/>
            <person name="Le Tacon F."/>
            <person name="Lindquist E.A."/>
            <person name="Lipzen A."/>
            <person name="Malagnac F."/>
            <person name="Mello A."/>
            <person name="Molinier V."/>
            <person name="Miyauchi S."/>
            <person name="Poulain J."/>
            <person name="Riccioni C."/>
            <person name="Rubini A."/>
            <person name="Sitrit Y."/>
            <person name="Splivallo R."/>
            <person name="Traeger S."/>
            <person name="Wang M."/>
            <person name="Zifcakova L."/>
            <person name="Wipf D."/>
            <person name="Zambonelli A."/>
            <person name="Paolocci F."/>
            <person name="Nowrousian M."/>
            <person name="Ottonello S."/>
            <person name="Baldrian P."/>
            <person name="Spatafora J.W."/>
            <person name="Henrissat B."/>
            <person name="Nagy L.G."/>
            <person name="Aury J.M."/>
            <person name="Wincker P."/>
            <person name="Grigoriev I.V."/>
            <person name="Bonfante P."/>
            <person name="Martin F.M."/>
        </authorList>
    </citation>
    <scope>NUCLEOTIDE SEQUENCE [LARGE SCALE GENOMIC DNA]</scope>
    <source>
        <strain evidence="3 4">RN42</strain>
    </source>
</reference>
<proteinExistence type="predicted"/>
<sequence length="388" mass="41117">MAVFIPVAVLATSFLAEAVTAVPIVDPSYVNEQYELNDEKIAGLLTLLSKPGVKEGILGTFGAVAGGIGALLGVTGHKDKRSFEQLDDDKLASLIASLDSEDDEQKVAGLLTLLSKPGVKEGILGTFGAVAGGIGALLGVTGHKDKRSFDELDNDKLASLIASLDGVDDEEKVAGLLTLLSKPGVKEGILGTFGAVAGGIGALLGVTGHKDKRSFDDLADEEKIASIFAALTASGGEQKRGLNDFDNMSDEEKMASFWKYIPHIATAIGGVFGLGAGAYTHVQNGKQKRALEELSSLLDRNDLSDEEKMASLWKYVPAIATAIGGVFGLGAGAYQHVQNGKDKRAMHAQEIQQLFTWKGLKTLFGIKRRELEDAGLLARMIDDAEFWW</sequence>
<evidence type="ECO:0000313" key="3">
    <source>
        <dbReference type="EMBL" id="RPA86926.1"/>
    </source>
</evidence>